<organism evidence="1 2">
    <name type="scientific">Nannocystis pusilla</name>
    <dbReference type="NCBI Taxonomy" id="889268"/>
    <lineage>
        <taxon>Bacteria</taxon>
        <taxon>Pseudomonadati</taxon>
        <taxon>Myxococcota</taxon>
        <taxon>Polyangia</taxon>
        <taxon>Nannocystales</taxon>
        <taxon>Nannocystaceae</taxon>
        <taxon>Nannocystis</taxon>
    </lineage>
</organism>
<name>A0A9X3IXC7_9BACT</name>
<evidence type="ECO:0000313" key="2">
    <source>
        <dbReference type="Proteomes" id="UP001150924"/>
    </source>
</evidence>
<gene>
    <name evidence="1" type="ORF">OV079_15070</name>
</gene>
<evidence type="ECO:0000313" key="1">
    <source>
        <dbReference type="EMBL" id="MCY1006850.1"/>
    </source>
</evidence>
<protein>
    <submittedName>
        <fullName evidence="1">Uncharacterized protein</fullName>
    </submittedName>
</protein>
<reference evidence="1" key="1">
    <citation type="submission" date="2022-11" db="EMBL/GenBank/DDBJ databases">
        <title>Minimal conservation of predation-associated metabolite biosynthetic gene clusters underscores biosynthetic potential of Myxococcota including descriptions for ten novel species: Archangium lansinium sp. nov., Myxococcus landrumus sp. nov., Nannocystis bai.</title>
        <authorList>
            <person name="Ahearne A."/>
            <person name="Stevens C."/>
            <person name="Phillips K."/>
        </authorList>
    </citation>
    <scope>NUCLEOTIDE SEQUENCE</scope>
    <source>
        <strain evidence="1">Na p29</strain>
    </source>
</reference>
<sequence>MQIAAVGGTLIPGGRVMLAHDLGSLSVGTVLTTSTFTVKPADLTAHVESSFLGQVVGCGEEMLSTGSVSGGGAPEPWGRVCPLPVAFGRALSALAHSEPFRDVALTLRSISRVRRFGEVLVGEPLTAIATVRFRSGRVPNATHVTLAVEVHRESQRGRVGATALSFEVGLELRSLASAAAEVQMAGGAAAA</sequence>
<proteinExistence type="predicted"/>
<dbReference type="EMBL" id="JAPNKE010000002">
    <property type="protein sequence ID" value="MCY1006850.1"/>
    <property type="molecule type" value="Genomic_DNA"/>
</dbReference>
<keyword evidence="2" id="KW-1185">Reference proteome</keyword>
<comment type="caution">
    <text evidence="1">The sequence shown here is derived from an EMBL/GenBank/DDBJ whole genome shotgun (WGS) entry which is preliminary data.</text>
</comment>
<dbReference type="AlphaFoldDB" id="A0A9X3IXC7"/>
<dbReference type="RefSeq" id="WP_267769267.1">
    <property type="nucleotide sequence ID" value="NZ_JAPNKE010000002.1"/>
</dbReference>
<accession>A0A9X3IXC7</accession>
<dbReference type="Proteomes" id="UP001150924">
    <property type="component" value="Unassembled WGS sequence"/>
</dbReference>